<dbReference type="OrthoDB" id="1491003at2"/>
<comment type="caution">
    <text evidence="1">The sequence shown here is derived from an EMBL/GenBank/DDBJ whole genome shotgun (WGS) entry which is preliminary data.</text>
</comment>
<sequence length="265" mass="30878">MNILFENIETLGRNYQGISIEEQECRQHLQGAVMDNLQDREEWQDSLDRLRTLRDETGFEASDGLLADIQALENEDIQVQQFRVGEAYAEVILEQEFTCRFHWNENRDARNPKGNKTGADIVGFIEVDGQVLFLFGEVKTSSETANRPPQVMTGSKGIESQLRDLYNDRRKRQVLISYLQNKMRHFPSQHQFRTDFEASQRAYYSSDNYHLIGVLIRDVEHDERDVSLSYGRLRNHVLEPNGIKLLAMYLPIPKEGWVQIINNRT</sequence>
<proteinExistence type="predicted"/>
<dbReference type="Proteomes" id="UP000256405">
    <property type="component" value="Unassembled WGS sequence"/>
</dbReference>
<evidence type="ECO:0000313" key="1">
    <source>
        <dbReference type="EMBL" id="REG78216.1"/>
    </source>
</evidence>
<organism evidence="1 2">
    <name type="scientific">Algoriphagus antarcticus</name>
    <dbReference type="NCBI Taxonomy" id="238540"/>
    <lineage>
        <taxon>Bacteria</taxon>
        <taxon>Pseudomonadati</taxon>
        <taxon>Bacteroidota</taxon>
        <taxon>Cytophagia</taxon>
        <taxon>Cytophagales</taxon>
        <taxon>Cyclobacteriaceae</taxon>
        <taxon>Algoriphagus</taxon>
    </lineage>
</organism>
<accession>A0A3E0D6D3</accession>
<keyword evidence="2" id="KW-1185">Reference proteome</keyword>
<dbReference type="AlphaFoldDB" id="A0A3E0D6D3"/>
<name>A0A3E0D6D3_9BACT</name>
<evidence type="ECO:0000313" key="2">
    <source>
        <dbReference type="Proteomes" id="UP000256405"/>
    </source>
</evidence>
<evidence type="ECO:0008006" key="3">
    <source>
        <dbReference type="Google" id="ProtNLM"/>
    </source>
</evidence>
<protein>
    <recommendedName>
        <fullName evidence="3">Anti-bacteriophage protein A/HamA C-terminal domain-containing protein</fullName>
    </recommendedName>
</protein>
<dbReference type="RefSeq" id="WP_086543642.1">
    <property type="nucleotide sequence ID" value="NZ_MSSW01000082.1"/>
</dbReference>
<dbReference type="EMBL" id="QUNF01000039">
    <property type="protein sequence ID" value="REG78216.1"/>
    <property type="molecule type" value="Genomic_DNA"/>
</dbReference>
<gene>
    <name evidence="1" type="ORF">C8N25_1398</name>
</gene>
<reference evidence="1 2" key="1">
    <citation type="submission" date="2018-08" db="EMBL/GenBank/DDBJ databases">
        <title>Genomic Encyclopedia of Archaeal and Bacterial Type Strains, Phase II (KMG-II): from individual species to whole genera.</title>
        <authorList>
            <person name="Goeker M."/>
        </authorList>
    </citation>
    <scope>NUCLEOTIDE SEQUENCE [LARGE SCALE GENOMIC DNA]</scope>
    <source>
        <strain evidence="1 2">DSM 15986</strain>
    </source>
</reference>